<accession>A0A852NI17</accession>
<sequence length="86" mass="9871">RTPEENSLWKLIHVSYQVLNATYPNLTEHCWLCYGIKPPFYEAVEVTTKSRRINGTNPTKCLWKREMGQKQGITMAQVTGKGRCIG</sequence>
<keyword evidence="2" id="KW-1185">Reference proteome</keyword>
<reference evidence="1" key="1">
    <citation type="submission" date="2020-02" db="EMBL/GenBank/DDBJ databases">
        <title>Bird 10,000 Genomes (B10K) Project - Family phase.</title>
        <authorList>
            <person name="Zhang G."/>
        </authorList>
    </citation>
    <scope>NUCLEOTIDE SEQUENCE</scope>
    <source>
        <strain evidence="1">B10K-DU-029-61</strain>
        <tissue evidence="1">Blood</tissue>
    </source>
</reference>
<dbReference type="Pfam" id="PF00429">
    <property type="entry name" value="TLV_coat"/>
    <property type="match status" value="1"/>
</dbReference>
<gene>
    <name evidence="1" type="primary">Env1_0</name>
    <name evidence="1" type="ORF">ATRCLA_R16112</name>
</gene>
<evidence type="ECO:0000313" key="1">
    <source>
        <dbReference type="EMBL" id="NXY15324.1"/>
    </source>
</evidence>
<dbReference type="AlphaFoldDB" id="A0A852NI17"/>
<organism evidence="1 2">
    <name type="scientific">Atrichornis clamosus</name>
    <dbReference type="NCBI Taxonomy" id="449594"/>
    <lineage>
        <taxon>Eukaryota</taxon>
        <taxon>Metazoa</taxon>
        <taxon>Chordata</taxon>
        <taxon>Craniata</taxon>
        <taxon>Vertebrata</taxon>
        <taxon>Euteleostomi</taxon>
        <taxon>Archelosauria</taxon>
        <taxon>Archosauria</taxon>
        <taxon>Dinosauria</taxon>
        <taxon>Saurischia</taxon>
        <taxon>Theropoda</taxon>
        <taxon>Coelurosauria</taxon>
        <taxon>Aves</taxon>
        <taxon>Neognathae</taxon>
        <taxon>Neoaves</taxon>
        <taxon>Telluraves</taxon>
        <taxon>Australaves</taxon>
        <taxon>Passeriformes</taxon>
        <taxon>Menuridae</taxon>
        <taxon>Atrichornis</taxon>
    </lineage>
</organism>
<dbReference type="OrthoDB" id="9306952at2759"/>
<feature type="non-terminal residue" evidence="1">
    <location>
        <position position="1"/>
    </location>
</feature>
<name>A0A852NI17_9PASS</name>
<proteinExistence type="predicted"/>
<evidence type="ECO:0000313" key="2">
    <source>
        <dbReference type="Proteomes" id="UP000658642"/>
    </source>
</evidence>
<dbReference type="Proteomes" id="UP000658642">
    <property type="component" value="Unassembled WGS sequence"/>
</dbReference>
<dbReference type="EMBL" id="WBMZ01003199">
    <property type="protein sequence ID" value="NXY15324.1"/>
    <property type="molecule type" value="Genomic_DNA"/>
</dbReference>
<comment type="caution">
    <text evidence="1">The sequence shown here is derived from an EMBL/GenBank/DDBJ whole genome shotgun (WGS) entry which is preliminary data.</text>
</comment>
<dbReference type="InterPro" id="IPR018154">
    <property type="entry name" value="TLV/ENV_coat_polyprotein"/>
</dbReference>
<protein>
    <submittedName>
        <fullName evidence="1">ENV1 protein</fullName>
    </submittedName>
</protein>
<feature type="non-terminal residue" evidence="1">
    <location>
        <position position="86"/>
    </location>
</feature>